<protein>
    <submittedName>
        <fullName evidence="5">4Fe-4S binding protein</fullName>
    </submittedName>
</protein>
<evidence type="ECO:0000256" key="3">
    <source>
        <dbReference type="ARBA" id="ARBA00023014"/>
    </source>
</evidence>
<feature type="domain" description="4Fe-4S ferredoxin-type" evidence="4">
    <location>
        <begin position="1"/>
        <end position="17"/>
    </location>
</feature>
<evidence type="ECO:0000259" key="4">
    <source>
        <dbReference type="PROSITE" id="PS51379"/>
    </source>
</evidence>
<evidence type="ECO:0000256" key="1">
    <source>
        <dbReference type="ARBA" id="ARBA00022723"/>
    </source>
</evidence>
<dbReference type="Proteomes" id="UP000681027">
    <property type="component" value="Unassembled WGS sequence"/>
</dbReference>
<organism evidence="5 6">
    <name type="scientific">Cytobacillus citreus</name>
    <dbReference type="NCBI Taxonomy" id="2833586"/>
    <lineage>
        <taxon>Bacteria</taxon>
        <taxon>Bacillati</taxon>
        <taxon>Bacillota</taxon>
        <taxon>Bacilli</taxon>
        <taxon>Bacillales</taxon>
        <taxon>Bacillaceae</taxon>
        <taxon>Cytobacillus</taxon>
    </lineage>
</organism>
<keyword evidence="3" id="KW-0411">Iron-sulfur</keyword>
<comment type="caution">
    <text evidence="5">The sequence shown here is derived from an EMBL/GenBank/DDBJ whole genome shotgun (WGS) entry which is preliminary data.</text>
</comment>
<dbReference type="InterPro" id="IPR017900">
    <property type="entry name" value="4Fe4S_Fe_S_CS"/>
</dbReference>
<name>A0ABS5NP61_9BACI</name>
<dbReference type="RefSeq" id="WP_213101020.1">
    <property type="nucleotide sequence ID" value="NZ_JAGYPM010000001.1"/>
</dbReference>
<accession>A0ABS5NP61</accession>
<keyword evidence="1" id="KW-0479">Metal-binding</keyword>
<dbReference type="PROSITE" id="PS00198">
    <property type="entry name" value="4FE4S_FER_1"/>
    <property type="match status" value="1"/>
</dbReference>
<gene>
    <name evidence="5" type="ORF">KHA94_05170</name>
</gene>
<dbReference type="SUPFAM" id="SSF54862">
    <property type="entry name" value="4Fe-4S ferredoxins"/>
    <property type="match status" value="1"/>
</dbReference>
<evidence type="ECO:0000313" key="5">
    <source>
        <dbReference type="EMBL" id="MBS4189602.1"/>
    </source>
</evidence>
<dbReference type="PROSITE" id="PS51379">
    <property type="entry name" value="4FE4S_FER_2"/>
    <property type="match status" value="2"/>
</dbReference>
<dbReference type="Pfam" id="PF00037">
    <property type="entry name" value="Fer4"/>
    <property type="match status" value="1"/>
</dbReference>
<reference evidence="5 6" key="1">
    <citation type="submission" date="2021-05" db="EMBL/GenBank/DDBJ databases">
        <title>Novel Bacillus species.</title>
        <authorList>
            <person name="Liu G."/>
        </authorList>
    </citation>
    <scope>NUCLEOTIDE SEQUENCE [LARGE SCALE GENOMIC DNA]</scope>
    <source>
        <strain evidence="5 6">FJAT-49705</strain>
    </source>
</reference>
<proteinExistence type="predicted"/>
<sequence>MINADHCTGCSICVKNCISDQKSRESKYVVAGDCSLCGACVDHCPFDALKITAQMPLSRKKVDSKIEKESAEKERIAN</sequence>
<keyword evidence="2" id="KW-0408">Iron</keyword>
<dbReference type="Gene3D" id="3.30.70.20">
    <property type="match status" value="1"/>
</dbReference>
<dbReference type="InterPro" id="IPR017896">
    <property type="entry name" value="4Fe4S_Fe-S-bd"/>
</dbReference>
<evidence type="ECO:0000256" key="2">
    <source>
        <dbReference type="ARBA" id="ARBA00023004"/>
    </source>
</evidence>
<feature type="domain" description="4Fe-4S ferredoxin-type" evidence="4">
    <location>
        <begin position="25"/>
        <end position="54"/>
    </location>
</feature>
<keyword evidence="6" id="KW-1185">Reference proteome</keyword>
<evidence type="ECO:0000313" key="6">
    <source>
        <dbReference type="Proteomes" id="UP000681027"/>
    </source>
</evidence>
<dbReference type="EMBL" id="JAGYPM010000001">
    <property type="protein sequence ID" value="MBS4189602.1"/>
    <property type="molecule type" value="Genomic_DNA"/>
</dbReference>